<feature type="region of interest" description="Disordered" evidence="1">
    <location>
        <begin position="77"/>
        <end position="213"/>
    </location>
</feature>
<keyword evidence="3" id="KW-1185">Reference proteome</keyword>
<evidence type="ECO:0000313" key="2">
    <source>
        <dbReference type="EMBL" id="AOU98468.1"/>
    </source>
</evidence>
<accession>A0A1D8IPN2</accession>
<dbReference type="AlphaFoldDB" id="A0A1D8IPN2"/>
<feature type="compositionally biased region" description="Polar residues" evidence="1">
    <location>
        <begin position="89"/>
        <end position="102"/>
    </location>
</feature>
<reference evidence="3" key="1">
    <citation type="submission" date="2016-09" db="EMBL/GenBank/DDBJ databases">
        <title>Acidihalobacter prosperus F5.</title>
        <authorList>
            <person name="Khaleque H.N."/>
            <person name="Ramsay J.P."/>
            <person name="Kaksonen A.H."/>
            <person name="Boxall N.J."/>
            <person name="Watkin E.L.J."/>
        </authorList>
    </citation>
    <scope>NUCLEOTIDE SEQUENCE [LARGE SCALE GENOMIC DNA]</scope>
    <source>
        <strain evidence="3">F5</strain>
    </source>
</reference>
<gene>
    <name evidence="2" type="ORF">BI364_11330</name>
</gene>
<dbReference type="KEGG" id="aprs:BI364_11330"/>
<feature type="compositionally biased region" description="Low complexity" evidence="1">
    <location>
        <begin position="104"/>
        <end position="119"/>
    </location>
</feature>
<proteinExistence type="predicted"/>
<organism evidence="2 3">
    <name type="scientific">Acidihalobacter yilgarnensis</name>
    <dbReference type="NCBI Taxonomy" id="2819280"/>
    <lineage>
        <taxon>Bacteria</taxon>
        <taxon>Pseudomonadati</taxon>
        <taxon>Pseudomonadota</taxon>
        <taxon>Gammaproteobacteria</taxon>
        <taxon>Chromatiales</taxon>
        <taxon>Ectothiorhodospiraceae</taxon>
        <taxon>Acidihalobacter</taxon>
    </lineage>
</organism>
<dbReference type="Proteomes" id="UP000095401">
    <property type="component" value="Chromosome"/>
</dbReference>
<feature type="region of interest" description="Disordered" evidence="1">
    <location>
        <begin position="269"/>
        <end position="294"/>
    </location>
</feature>
<sequence length="294" mass="29160">MLDIDHDPHINYECSVSTSLTAALQAVPQASAPAAMSAPPTGPTANGFALTLQQLSQQHQPAPPQLSANAVPTQALSAVGGSAKPQAVQPKQQHNGHASRSEQAVHSSQSTSQAQASSAADKRVQSTGGQTAQHTGKQTKSSDSNANSTPGQAGNGLPPTIPVLPLSVRMDAAPPSRMTGNGAATSPPKGVNVGPHAKSSATDGNSGRPGSNSWQQLLADASLFNTKGAGSGQTGVSAAFTALASVRGGGVTATAGGLPAGPLMQLVATTGQPSSGLAPGTPPPRLDSLVLHRS</sequence>
<protein>
    <submittedName>
        <fullName evidence="2">Uncharacterized protein</fullName>
    </submittedName>
</protein>
<feature type="compositionally biased region" description="Polar residues" evidence="1">
    <location>
        <begin position="125"/>
        <end position="152"/>
    </location>
</feature>
<evidence type="ECO:0000256" key="1">
    <source>
        <dbReference type="SAM" id="MobiDB-lite"/>
    </source>
</evidence>
<dbReference type="EMBL" id="CP017415">
    <property type="protein sequence ID" value="AOU98468.1"/>
    <property type="molecule type" value="Genomic_DNA"/>
</dbReference>
<evidence type="ECO:0000313" key="3">
    <source>
        <dbReference type="Proteomes" id="UP000095401"/>
    </source>
</evidence>
<feature type="compositionally biased region" description="Polar residues" evidence="1">
    <location>
        <begin position="199"/>
        <end position="213"/>
    </location>
</feature>
<name>A0A1D8IPN2_9GAMM</name>